<dbReference type="EMBL" id="JALJOR010000020">
    <property type="protein sequence ID" value="KAK9803605.1"/>
    <property type="molecule type" value="Genomic_DNA"/>
</dbReference>
<dbReference type="AlphaFoldDB" id="A0AAW1NZZ3"/>
<dbReference type="Proteomes" id="UP001489004">
    <property type="component" value="Unassembled WGS sequence"/>
</dbReference>
<evidence type="ECO:0000313" key="1">
    <source>
        <dbReference type="EMBL" id="KAK9803605.1"/>
    </source>
</evidence>
<accession>A0AAW1NZZ3</accession>
<protein>
    <submittedName>
        <fullName evidence="1">Uncharacterized protein</fullName>
    </submittedName>
</protein>
<proteinExistence type="predicted"/>
<reference evidence="1 2" key="1">
    <citation type="journal article" date="2024" name="Nat. Commun.">
        <title>Phylogenomics reveals the evolutionary origins of lichenization in chlorophyte algae.</title>
        <authorList>
            <person name="Puginier C."/>
            <person name="Libourel C."/>
            <person name="Otte J."/>
            <person name="Skaloud P."/>
            <person name="Haon M."/>
            <person name="Grisel S."/>
            <person name="Petersen M."/>
            <person name="Berrin J.G."/>
            <person name="Delaux P.M."/>
            <person name="Dal Grande F."/>
            <person name="Keller J."/>
        </authorList>
    </citation>
    <scope>NUCLEOTIDE SEQUENCE [LARGE SCALE GENOMIC DNA]</scope>
    <source>
        <strain evidence="1 2">SAG 2043</strain>
    </source>
</reference>
<organism evidence="1 2">
    <name type="scientific">[Myrmecia] bisecta</name>
    <dbReference type="NCBI Taxonomy" id="41462"/>
    <lineage>
        <taxon>Eukaryota</taxon>
        <taxon>Viridiplantae</taxon>
        <taxon>Chlorophyta</taxon>
        <taxon>core chlorophytes</taxon>
        <taxon>Trebouxiophyceae</taxon>
        <taxon>Trebouxiales</taxon>
        <taxon>Trebouxiaceae</taxon>
        <taxon>Myrmecia</taxon>
    </lineage>
</organism>
<evidence type="ECO:0000313" key="2">
    <source>
        <dbReference type="Proteomes" id="UP001489004"/>
    </source>
</evidence>
<gene>
    <name evidence="1" type="ORF">WJX72_004184</name>
</gene>
<keyword evidence="2" id="KW-1185">Reference proteome</keyword>
<name>A0AAW1NZZ3_9CHLO</name>
<comment type="caution">
    <text evidence="1">The sequence shown here is derived from an EMBL/GenBank/DDBJ whole genome shotgun (WGS) entry which is preliminary data.</text>
</comment>
<sequence>MICDVNIVYVTSYSVFSNLQSLAKKAELTDEDIGLRSSRSTYDLNIPAVHTHSEQPRKVCRDSILSLVKSEA</sequence>